<evidence type="ECO:0000313" key="2">
    <source>
        <dbReference type="EMBL" id="CAB3226789.1"/>
    </source>
</evidence>
<dbReference type="AlphaFoldDB" id="A0A8S0Z368"/>
<accession>A0A8S0Z368</accession>
<dbReference type="OrthoDB" id="7482904at2759"/>
<feature type="region of interest" description="Disordered" evidence="1">
    <location>
        <begin position="126"/>
        <end position="159"/>
    </location>
</feature>
<gene>
    <name evidence="2" type="ORF">APLA_LOCUS3088</name>
</gene>
<dbReference type="Proteomes" id="UP000494106">
    <property type="component" value="Unassembled WGS sequence"/>
</dbReference>
<protein>
    <submittedName>
        <fullName evidence="2">Uncharacterized protein</fullName>
    </submittedName>
</protein>
<dbReference type="EMBL" id="CADEBC010000232">
    <property type="protein sequence ID" value="CAB3226789.1"/>
    <property type="molecule type" value="Genomic_DNA"/>
</dbReference>
<comment type="caution">
    <text evidence="2">The sequence shown here is derived from an EMBL/GenBank/DDBJ whole genome shotgun (WGS) entry which is preliminary data.</text>
</comment>
<sequence length="170" mass="18691">MPKLNIPSDKSDHNPPKRILTSKPFCDCVNCSCDECPDVLKMLSITVTDTTCHFGSKVVKAPESDPCESTKAVNPLDVINPNRSCNCDVVARGIRDHVHMNIGMSERRDEIKRLIDECDARCDQNCKGSPESYSESKQDTDKKAADSKKPAKSKTGDKTNICKICGSVSK</sequence>
<name>A0A8S0Z368_ARCPL</name>
<organism evidence="2 3">
    <name type="scientific">Arctia plantaginis</name>
    <name type="common">Wood tiger moth</name>
    <name type="synonym">Phalaena plantaginis</name>
    <dbReference type="NCBI Taxonomy" id="874455"/>
    <lineage>
        <taxon>Eukaryota</taxon>
        <taxon>Metazoa</taxon>
        <taxon>Ecdysozoa</taxon>
        <taxon>Arthropoda</taxon>
        <taxon>Hexapoda</taxon>
        <taxon>Insecta</taxon>
        <taxon>Pterygota</taxon>
        <taxon>Neoptera</taxon>
        <taxon>Endopterygota</taxon>
        <taxon>Lepidoptera</taxon>
        <taxon>Glossata</taxon>
        <taxon>Ditrysia</taxon>
        <taxon>Noctuoidea</taxon>
        <taxon>Erebidae</taxon>
        <taxon>Arctiinae</taxon>
        <taxon>Arctia</taxon>
    </lineage>
</organism>
<keyword evidence="3" id="KW-1185">Reference proteome</keyword>
<evidence type="ECO:0000256" key="1">
    <source>
        <dbReference type="SAM" id="MobiDB-lite"/>
    </source>
</evidence>
<reference evidence="2 3" key="1">
    <citation type="submission" date="2020-04" db="EMBL/GenBank/DDBJ databases">
        <authorList>
            <person name="Wallbank WR R."/>
            <person name="Pardo Diaz C."/>
            <person name="Kozak K."/>
            <person name="Martin S."/>
            <person name="Jiggins C."/>
            <person name="Moest M."/>
            <person name="Warren A I."/>
            <person name="Byers J.R.P. K."/>
            <person name="Montejo-Kovacevich G."/>
            <person name="Yen C E."/>
        </authorList>
    </citation>
    <scope>NUCLEOTIDE SEQUENCE [LARGE SCALE GENOMIC DNA]</scope>
</reference>
<proteinExistence type="predicted"/>
<feature type="compositionally biased region" description="Basic and acidic residues" evidence="1">
    <location>
        <begin position="134"/>
        <end position="157"/>
    </location>
</feature>
<evidence type="ECO:0000313" key="3">
    <source>
        <dbReference type="Proteomes" id="UP000494106"/>
    </source>
</evidence>